<dbReference type="Pfam" id="PF03459">
    <property type="entry name" value="TOBE"/>
    <property type="match status" value="1"/>
</dbReference>
<dbReference type="AlphaFoldDB" id="A0A1G7GXW4"/>
<keyword evidence="1" id="KW-0813">Transport</keyword>
<dbReference type="InterPro" id="IPR011868">
    <property type="entry name" value="ModC_ABC_ATP-bd"/>
</dbReference>
<evidence type="ECO:0000256" key="4">
    <source>
        <dbReference type="ARBA" id="ARBA00022519"/>
    </source>
</evidence>
<keyword evidence="4" id="KW-0997">Cell inner membrane</keyword>
<dbReference type="GO" id="GO:0016020">
    <property type="term" value="C:membrane"/>
    <property type="evidence" value="ECO:0007669"/>
    <property type="project" value="InterPro"/>
</dbReference>
<evidence type="ECO:0000256" key="9">
    <source>
        <dbReference type="PROSITE-ProRule" id="PRU01213"/>
    </source>
</evidence>
<dbReference type="InterPro" id="IPR005116">
    <property type="entry name" value="Transp-assoc_OB_typ1"/>
</dbReference>
<accession>A0A1G7GXW4</accession>
<dbReference type="GO" id="GO:0016887">
    <property type="term" value="F:ATP hydrolysis activity"/>
    <property type="evidence" value="ECO:0007669"/>
    <property type="project" value="InterPro"/>
</dbReference>
<dbReference type="GO" id="GO:0015098">
    <property type="term" value="F:molybdate ion transmembrane transporter activity"/>
    <property type="evidence" value="ECO:0007669"/>
    <property type="project" value="InterPro"/>
</dbReference>
<gene>
    <name evidence="12" type="ORF">SAMN04488117_101763</name>
</gene>
<evidence type="ECO:0000256" key="2">
    <source>
        <dbReference type="ARBA" id="ARBA00022475"/>
    </source>
</evidence>
<dbReference type="SUPFAM" id="SSF50331">
    <property type="entry name" value="MOP-like"/>
    <property type="match status" value="1"/>
</dbReference>
<protein>
    <submittedName>
        <fullName evidence="12">Molybdate transport system ATP-binding protein</fullName>
    </submittedName>
</protein>
<dbReference type="NCBIfam" id="TIGR02142">
    <property type="entry name" value="modC_ABC"/>
    <property type="match status" value="1"/>
</dbReference>
<sequence length="378" mass="39739">MSISVQLRHQFQGFALEAQFDVPSGVTALFGRSGSGKSTVIRAIAGLFGPDEARVVINGRVLCDTGAGICLPPHKRRIGTIFQDARLFPHLSVRQNLDYGRRFSDRDVPESEVAQMVEMLGIGHLLDRRPAGLSGGEQQRVAIGRALLSGPDLILADEPLAALDDARKDEILPYFERLRDEVSIPILYVSHSPAEVARLATTVVAFESGRVTGQGGAVEILGDPSLMPAGVRGAGALIEAQVHAHHADGLTELSAGGVPLFLPKLDAAPGAQVRLRIAAQDVILSPARPKGLSALNIMPGTIAHIRMGEGPGAMVSLATPAGVVLARVTKRSAAALDLKQGMLCHAVIKSVSIARQTVARGAGPLGSGEVRDVKYSNS</sequence>
<dbReference type="PANTHER" id="PTHR43514:SF4">
    <property type="entry name" value="ABC TRANSPORTER I FAMILY MEMBER 10"/>
    <property type="match status" value="1"/>
</dbReference>
<reference evidence="12 13" key="1">
    <citation type="submission" date="2016-10" db="EMBL/GenBank/DDBJ databases">
        <authorList>
            <person name="de Groot N.N."/>
        </authorList>
    </citation>
    <scope>NUCLEOTIDE SEQUENCE [LARGE SCALE GENOMIC DNA]</scope>
    <source>
        <strain evidence="12 13">DSM 27375</strain>
    </source>
</reference>
<dbReference type="Pfam" id="PF00005">
    <property type="entry name" value="ABC_tran"/>
    <property type="match status" value="1"/>
</dbReference>
<dbReference type="InterPro" id="IPR008995">
    <property type="entry name" value="Mo/tungstate-bd_C_term_dom"/>
</dbReference>
<dbReference type="PROSITE" id="PS00211">
    <property type="entry name" value="ABC_TRANSPORTER_1"/>
    <property type="match status" value="1"/>
</dbReference>
<evidence type="ECO:0000256" key="7">
    <source>
        <dbReference type="ARBA" id="ARBA00022967"/>
    </source>
</evidence>
<dbReference type="Gene3D" id="2.40.50.100">
    <property type="match status" value="1"/>
</dbReference>
<dbReference type="EMBL" id="FNBL01000001">
    <property type="protein sequence ID" value="SDE92941.1"/>
    <property type="molecule type" value="Genomic_DNA"/>
</dbReference>
<evidence type="ECO:0000259" key="10">
    <source>
        <dbReference type="PROSITE" id="PS50893"/>
    </source>
</evidence>
<keyword evidence="3 9" id="KW-0500">Molybdenum</keyword>
<name>A0A1G7GXW4_9RHOB</name>
<dbReference type="InterPro" id="IPR004606">
    <property type="entry name" value="Mop_domain"/>
</dbReference>
<dbReference type="InterPro" id="IPR017871">
    <property type="entry name" value="ABC_transporter-like_CS"/>
</dbReference>
<dbReference type="Gene3D" id="3.40.50.300">
    <property type="entry name" value="P-loop containing nucleotide triphosphate hydrolases"/>
    <property type="match status" value="1"/>
</dbReference>
<dbReference type="InterPro" id="IPR027417">
    <property type="entry name" value="P-loop_NTPase"/>
</dbReference>
<dbReference type="Proteomes" id="UP000182284">
    <property type="component" value="Unassembled WGS sequence"/>
</dbReference>
<evidence type="ECO:0000313" key="12">
    <source>
        <dbReference type="EMBL" id="SDE92941.1"/>
    </source>
</evidence>
<proteinExistence type="predicted"/>
<feature type="domain" description="Mop" evidence="11">
    <location>
        <begin position="291"/>
        <end position="357"/>
    </location>
</feature>
<keyword evidence="5" id="KW-0547">Nucleotide-binding</keyword>
<dbReference type="InterPro" id="IPR050334">
    <property type="entry name" value="Molybdenum_import_ModC"/>
</dbReference>
<dbReference type="GO" id="GO:0005524">
    <property type="term" value="F:ATP binding"/>
    <property type="evidence" value="ECO:0007669"/>
    <property type="project" value="UniProtKB-KW"/>
</dbReference>
<evidence type="ECO:0000256" key="6">
    <source>
        <dbReference type="ARBA" id="ARBA00022840"/>
    </source>
</evidence>
<evidence type="ECO:0000256" key="8">
    <source>
        <dbReference type="ARBA" id="ARBA00023136"/>
    </source>
</evidence>
<keyword evidence="2" id="KW-1003">Cell membrane</keyword>
<dbReference type="PANTHER" id="PTHR43514">
    <property type="entry name" value="ABC TRANSPORTER I FAMILY MEMBER 10"/>
    <property type="match status" value="1"/>
</dbReference>
<evidence type="ECO:0000259" key="11">
    <source>
        <dbReference type="PROSITE" id="PS51866"/>
    </source>
</evidence>
<dbReference type="RefSeq" id="WP_074641147.1">
    <property type="nucleotide sequence ID" value="NZ_FNBL01000001.1"/>
</dbReference>
<evidence type="ECO:0000256" key="1">
    <source>
        <dbReference type="ARBA" id="ARBA00022448"/>
    </source>
</evidence>
<dbReference type="PROSITE" id="PS51866">
    <property type="entry name" value="MOP"/>
    <property type="match status" value="1"/>
</dbReference>
<feature type="domain" description="ABC transporter" evidence="10">
    <location>
        <begin position="1"/>
        <end position="233"/>
    </location>
</feature>
<organism evidence="12 13">
    <name type="scientific">Celeribacter baekdonensis</name>
    <dbReference type="NCBI Taxonomy" id="875171"/>
    <lineage>
        <taxon>Bacteria</taxon>
        <taxon>Pseudomonadati</taxon>
        <taxon>Pseudomonadota</taxon>
        <taxon>Alphaproteobacteria</taxon>
        <taxon>Rhodobacterales</taxon>
        <taxon>Roseobacteraceae</taxon>
        <taxon>Celeribacter</taxon>
    </lineage>
</organism>
<evidence type="ECO:0000313" key="13">
    <source>
        <dbReference type="Proteomes" id="UP000182284"/>
    </source>
</evidence>
<evidence type="ECO:0000256" key="3">
    <source>
        <dbReference type="ARBA" id="ARBA00022505"/>
    </source>
</evidence>
<evidence type="ECO:0000256" key="5">
    <source>
        <dbReference type="ARBA" id="ARBA00022741"/>
    </source>
</evidence>
<dbReference type="OrthoDB" id="9802264at2"/>
<keyword evidence="7" id="KW-1278">Translocase</keyword>
<dbReference type="GO" id="GO:0140359">
    <property type="term" value="F:ABC-type transporter activity"/>
    <property type="evidence" value="ECO:0007669"/>
    <property type="project" value="InterPro"/>
</dbReference>
<keyword evidence="8" id="KW-0472">Membrane</keyword>
<keyword evidence="6 12" id="KW-0067">ATP-binding</keyword>
<dbReference type="InterPro" id="IPR003439">
    <property type="entry name" value="ABC_transporter-like_ATP-bd"/>
</dbReference>
<dbReference type="SMART" id="SM00382">
    <property type="entry name" value="AAA"/>
    <property type="match status" value="1"/>
</dbReference>
<dbReference type="InterPro" id="IPR003593">
    <property type="entry name" value="AAA+_ATPase"/>
</dbReference>
<dbReference type="PROSITE" id="PS50893">
    <property type="entry name" value="ABC_TRANSPORTER_2"/>
    <property type="match status" value="1"/>
</dbReference>
<dbReference type="SUPFAM" id="SSF52540">
    <property type="entry name" value="P-loop containing nucleoside triphosphate hydrolases"/>
    <property type="match status" value="1"/>
</dbReference>